<evidence type="ECO:0008006" key="3">
    <source>
        <dbReference type="Google" id="ProtNLM"/>
    </source>
</evidence>
<dbReference type="Proteomes" id="UP001055167">
    <property type="component" value="Unassembled WGS sequence"/>
</dbReference>
<name>A0ABQ4R2A0_9HYPH</name>
<evidence type="ECO:0000313" key="2">
    <source>
        <dbReference type="Proteomes" id="UP001055167"/>
    </source>
</evidence>
<comment type="caution">
    <text evidence="1">The sequence shown here is derived from an EMBL/GenBank/DDBJ whole genome shotgun (WGS) entry which is preliminary data.</text>
</comment>
<reference evidence="1" key="2">
    <citation type="submission" date="2021-08" db="EMBL/GenBank/DDBJ databases">
        <authorList>
            <person name="Tani A."/>
            <person name="Ola A."/>
            <person name="Ogura Y."/>
            <person name="Katsura K."/>
            <person name="Hayashi T."/>
        </authorList>
    </citation>
    <scope>NUCLEOTIDE SEQUENCE</scope>
    <source>
        <strain evidence="1">KCTC 52305</strain>
    </source>
</reference>
<proteinExistence type="predicted"/>
<dbReference type="EMBL" id="BPQH01000015">
    <property type="protein sequence ID" value="GJD51807.1"/>
    <property type="molecule type" value="Genomic_DNA"/>
</dbReference>
<protein>
    <recommendedName>
        <fullName evidence="3">HEPN domain-containing protein</fullName>
    </recommendedName>
</protein>
<organism evidence="1 2">
    <name type="scientific">Methylobacterium crusticola</name>
    <dbReference type="NCBI Taxonomy" id="1697972"/>
    <lineage>
        <taxon>Bacteria</taxon>
        <taxon>Pseudomonadati</taxon>
        <taxon>Pseudomonadota</taxon>
        <taxon>Alphaproteobacteria</taxon>
        <taxon>Hyphomicrobiales</taxon>
        <taxon>Methylobacteriaceae</taxon>
        <taxon>Methylobacterium</taxon>
    </lineage>
</organism>
<sequence length="55" mass="6403">MFTSFRIKLAQLCFRMAVRLGEPYLATHALRELKGFEGAWRQASSPDRQRPRPLP</sequence>
<accession>A0ABQ4R2A0</accession>
<gene>
    <name evidence="1" type="ORF">OPKNFCMD_4566</name>
</gene>
<keyword evidence="2" id="KW-1185">Reference proteome</keyword>
<evidence type="ECO:0000313" key="1">
    <source>
        <dbReference type="EMBL" id="GJD51807.1"/>
    </source>
</evidence>
<reference evidence="1" key="1">
    <citation type="journal article" date="2021" name="Front. Microbiol.">
        <title>Comprehensive Comparative Genomics and Phenotyping of Methylobacterium Species.</title>
        <authorList>
            <person name="Alessa O."/>
            <person name="Ogura Y."/>
            <person name="Fujitani Y."/>
            <person name="Takami H."/>
            <person name="Hayashi T."/>
            <person name="Sahin N."/>
            <person name="Tani A."/>
        </authorList>
    </citation>
    <scope>NUCLEOTIDE SEQUENCE</scope>
    <source>
        <strain evidence="1">KCTC 52305</strain>
    </source>
</reference>